<evidence type="ECO:0000313" key="1">
    <source>
        <dbReference type="EMBL" id="ONM12821.1"/>
    </source>
</evidence>
<gene>
    <name evidence="1" type="ORF">ZEAMMB73_Zm00001d002032</name>
</gene>
<proteinExistence type="predicted"/>
<protein>
    <submittedName>
        <fullName evidence="1">Uncharacterized protein</fullName>
    </submittedName>
</protein>
<accession>A0A1D6DVW8</accession>
<dbReference type="EMBL" id="CM007648">
    <property type="protein sequence ID" value="ONM12821.1"/>
    <property type="molecule type" value="Genomic_DNA"/>
</dbReference>
<reference evidence="1" key="1">
    <citation type="submission" date="2015-12" db="EMBL/GenBank/DDBJ databases">
        <title>Update maize B73 reference genome by single molecule sequencing technologies.</title>
        <authorList>
            <consortium name="Maize Genome Sequencing Project"/>
            <person name="Ware D."/>
        </authorList>
    </citation>
    <scope>NUCLEOTIDE SEQUENCE [LARGE SCALE GENOMIC DNA]</scope>
    <source>
        <tissue evidence="1">Seedling</tissue>
    </source>
</reference>
<name>A0A1D6DVW8_MAIZE</name>
<dbReference type="AlphaFoldDB" id="A0A1D6DVW8"/>
<dbReference type="PROSITE" id="PS51257">
    <property type="entry name" value="PROKAR_LIPOPROTEIN"/>
    <property type="match status" value="1"/>
</dbReference>
<sequence length="101" mass="11963">MPNMKCFWLIIILFSCLKWRKKKIVLSLPLVTGKSAPPLTHFWIRHCPVPLLAVLYKCFKLYTMLINFFAPFITRLLCYHTTPKSYTSYGFLTSYSFYNKP</sequence>
<organism evidence="1">
    <name type="scientific">Zea mays</name>
    <name type="common">Maize</name>
    <dbReference type="NCBI Taxonomy" id="4577"/>
    <lineage>
        <taxon>Eukaryota</taxon>
        <taxon>Viridiplantae</taxon>
        <taxon>Streptophyta</taxon>
        <taxon>Embryophyta</taxon>
        <taxon>Tracheophyta</taxon>
        <taxon>Spermatophyta</taxon>
        <taxon>Magnoliopsida</taxon>
        <taxon>Liliopsida</taxon>
        <taxon>Poales</taxon>
        <taxon>Poaceae</taxon>
        <taxon>PACMAD clade</taxon>
        <taxon>Panicoideae</taxon>
        <taxon>Andropogonodae</taxon>
        <taxon>Andropogoneae</taxon>
        <taxon>Tripsacinae</taxon>
        <taxon>Zea</taxon>
    </lineage>
</organism>